<protein>
    <recommendedName>
        <fullName evidence="1">Exodeoxyribonuclease 7 large subunit</fullName>
        <ecNumber evidence="1">3.1.11.6</ecNumber>
    </recommendedName>
</protein>
<proteinExistence type="inferred from homology"/>
<accession>A0A7C4RVR7</accession>
<dbReference type="GO" id="GO:0008855">
    <property type="term" value="F:exodeoxyribonuclease VII activity"/>
    <property type="evidence" value="ECO:0007669"/>
    <property type="project" value="UniProtKB-UniRule"/>
</dbReference>
<feature type="domain" description="Exonuclease VII large subunit C-terminal" evidence="2">
    <location>
        <begin position="167"/>
        <end position="494"/>
    </location>
</feature>
<dbReference type="GO" id="GO:0006308">
    <property type="term" value="P:DNA catabolic process"/>
    <property type="evidence" value="ECO:0007669"/>
    <property type="project" value="UniProtKB-UniRule"/>
</dbReference>
<keyword evidence="1" id="KW-0540">Nuclease</keyword>
<comment type="caution">
    <text evidence="3">The sequence shown here is derived from an EMBL/GenBank/DDBJ whole genome shotgun (WGS) entry which is preliminary data.</text>
</comment>
<dbReference type="InterPro" id="IPR020579">
    <property type="entry name" value="Exonuc_VII_lsu_C"/>
</dbReference>
<dbReference type="GO" id="GO:0009318">
    <property type="term" value="C:exodeoxyribonuclease VII complex"/>
    <property type="evidence" value="ECO:0007669"/>
    <property type="project" value="UniProtKB-UniRule"/>
</dbReference>
<keyword evidence="1" id="KW-0269">Exonuclease</keyword>
<comment type="catalytic activity">
    <reaction evidence="1">
        <text>Exonucleolytic cleavage in either 5'- to 3'- or 3'- to 5'-direction to yield nucleoside 5'-phosphates.</text>
        <dbReference type="EC" id="3.1.11.6"/>
    </reaction>
</comment>
<evidence type="ECO:0000313" key="3">
    <source>
        <dbReference type="EMBL" id="HGU40175.1"/>
    </source>
</evidence>
<dbReference type="NCBIfam" id="TIGR00237">
    <property type="entry name" value="xseA"/>
    <property type="match status" value="1"/>
</dbReference>
<dbReference type="GO" id="GO:0005737">
    <property type="term" value="C:cytoplasm"/>
    <property type="evidence" value="ECO:0007669"/>
    <property type="project" value="UniProtKB-SubCell"/>
</dbReference>
<comment type="subcellular location">
    <subcellularLocation>
        <location evidence="1">Cytoplasm</location>
    </subcellularLocation>
</comment>
<organism evidence="3">
    <name type="scientific">Fervidobacterium thailandense</name>
    <dbReference type="NCBI Taxonomy" id="1008305"/>
    <lineage>
        <taxon>Bacteria</taxon>
        <taxon>Thermotogati</taxon>
        <taxon>Thermotogota</taxon>
        <taxon>Thermotogae</taxon>
        <taxon>Thermotogales</taxon>
        <taxon>Fervidobacteriaceae</taxon>
        <taxon>Fervidobacterium</taxon>
    </lineage>
</organism>
<dbReference type="EC" id="3.1.11.6" evidence="1"/>
<dbReference type="Pfam" id="PF02601">
    <property type="entry name" value="Exonuc_VII_L"/>
    <property type="match status" value="1"/>
</dbReference>
<dbReference type="InterPro" id="IPR003753">
    <property type="entry name" value="Exonuc_VII_L"/>
</dbReference>
<keyword evidence="1 3" id="KW-0378">Hydrolase</keyword>
<dbReference type="EMBL" id="DSZY01000014">
    <property type="protein sequence ID" value="HGU40175.1"/>
    <property type="molecule type" value="Genomic_DNA"/>
</dbReference>
<comment type="similarity">
    <text evidence="1">Belongs to the XseA family.</text>
</comment>
<evidence type="ECO:0000259" key="2">
    <source>
        <dbReference type="Pfam" id="PF02601"/>
    </source>
</evidence>
<evidence type="ECO:0000256" key="1">
    <source>
        <dbReference type="RuleBase" id="RU004355"/>
    </source>
</evidence>
<reference evidence="3" key="1">
    <citation type="journal article" date="2020" name="mSystems">
        <title>Genome- and Community-Level Interaction Insights into Carbon Utilization and Element Cycling Functions of Hydrothermarchaeota in Hydrothermal Sediment.</title>
        <authorList>
            <person name="Zhou Z."/>
            <person name="Liu Y."/>
            <person name="Xu W."/>
            <person name="Pan J."/>
            <person name="Luo Z.H."/>
            <person name="Li M."/>
        </authorList>
    </citation>
    <scope>NUCLEOTIDE SEQUENCE [LARGE SCALE GENOMIC DNA]</scope>
    <source>
        <strain evidence="3">SpSt-609</strain>
    </source>
</reference>
<sequence length="512" mass="58358">MGTTLPYPLNGKNLLMEFPTLRDLVAFIQREVDQKTIITSTRIKFSADVVKAEKRQNGHVYITVSQETEDEKKIELTVVVWKNIVPAIEKVLVGFGLRSWQDLVNRKWEFQGTMRFYPERAQFSFQADTIAPQGESDILKRRKQITDQLRREGLLMEVQHSLEELQPITLIAVITSRSAQGYHDFLSNLLVPENYQPIVHLYESTMQGASTAQDVISALDKIEAFCNLYQIKYDVVVIIRGGGGPSDLMYFDDYELAKRIAKMNKFIPVLTGIGHEKDYTIPDFVAWKRFPTPTAVAKEISNQIKKYLEVLSWKHLEIKGKFEEKFTRVQTYLENSEGKEIYSTFSRRLQELNTSISDVARSIYRSFSLRALESSLDLNFVDKISKSIENKLSALSRNHYEALGYLKSYMENNFQTCKRKVNEYEQIKISMDKDILKSSEDLDSKADELLKVGGPLGALLYGGALVLKEGEILKSVKEVGEGEELKVHLVDGALLTRVESVLKHEVSSGVGR</sequence>
<dbReference type="PANTHER" id="PTHR30008:SF0">
    <property type="entry name" value="EXODEOXYRIBONUCLEASE 7 LARGE SUBUNIT"/>
    <property type="match status" value="1"/>
</dbReference>
<dbReference type="AlphaFoldDB" id="A0A7C4RVR7"/>
<dbReference type="PANTHER" id="PTHR30008">
    <property type="entry name" value="EXODEOXYRIBONUCLEASE 7 LARGE SUBUNIT"/>
    <property type="match status" value="1"/>
</dbReference>
<name>A0A7C4RVR7_9BACT</name>
<gene>
    <name evidence="3" type="primary">xseA</name>
    <name evidence="3" type="ORF">ENT77_03145</name>
</gene>